<dbReference type="EMBL" id="HBUE01014645">
    <property type="protein sequence ID" value="CAG6449950.1"/>
    <property type="molecule type" value="Transcribed_RNA"/>
</dbReference>
<organism evidence="1">
    <name type="scientific">Culex pipiens</name>
    <name type="common">House mosquito</name>
    <dbReference type="NCBI Taxonomy" id="7175"/>
    <lineage>
        <taxon>Eukaryota</taxon>
        <taxon>Metazoa</taxon>
        <taxon>Ecdysozoa</taxon>
        <taxon>Arthropoda</taxon>
        <taxon>Hexapoda</taxon>
        <taxon>Insecta</taxon>
        <taxon>Pterygota</taxon>
        <taxon>Neoptera</taxon>
        <taxon>Endopterygota</taxon>
        <taxon>Diptera</taxon>
        <taxon>Nematocera</taxon>
        <taxon>Culicoidea</taxon>
        <taxon>Culicidae</taxon>
        <taxon>Culicinae</taxon>
        <taxon>Culicini</taxon>
        <taxon>Culex</taxon>
        <taxon>Culex</taxon>
    </lineage>
</organism>
<dbReference type="EMBL" id="HBUE01014646">
    <property type="protein sequence ID" value="CAG6449951.1"/>
    <property type="molecule type" value="Transcribed_RNA"/>
</dbReference>
<reference evidence="1" key="1">
    <citation type="submission" date="2021-05" db="EMBL/GenBank/DDBJ databases">
        <authorList>
            <person name="Alioto T."/>
            <person name="Alioto T."/>
            <person name="Gomez Garrido J."/>
        </authorList>
    </citation>
    <scope>NUCLEOTIDE SEQUENCE</scope>
</reference>
<proteinExistence type="predicted"/>
<evidence type="ECO:0000313" key="1">
    <source>
        <dbReference type="EMBL" id="CAG6449950.1"/>
    </source>
</evidence>
<accession>A0A8D8A5Z7</accession>
<name>A0A8D8A5Z7_CULPI</name>
<protein>
    <submittedName>
        <fullName evidence="1">(northern house mosquito) hypothetical protein</fullName>
    </submittedName>
</protein>
<dbReference type="AlphaFoldDB" id="A0A8D8A5Z7"/>
<dbReference type="EMBL" id="HBUE01014640">
    <property type="protein sequence ID" value="CAG6449948.1"/>
    <property type="molecule type" value="Transcribed_RNA"/>
</dbReference>
<sequence>MLAPTMKRILPHETHQSASQILPSKTRILEGFPRSGCCCCSSLPSSRRGWQQLLVSRQVAFDDINPTPSPCYALTHKHTHEGIFPLRRSALVLCVDDFVECVHEFEWGWVVFC</sequence>